<reference evidence="2 3" key="1">
    <citation type="submission" date="2023-10" db="EMBL/GenBank/DDBJ databases">
        <authorList>
            <person name="Botero Cardona J."/>
        </authorList>
    </citation>
    <scope>NUCLEOTIDE SEQUENCE [LARGE SCALE GENOMIC DNA]</scope>
    <source>
        <strain evidence="2 3">R-54839</strain>
    </source>
</reference>
<feature type="region of interest" description="Disordered" evidence="1">
    <location>
        <begin position="1"/>
        <end position="62"/>
    </location>
</feature>
<proteinExistence type="predicted"/>
<dbReference type="RefSeq" id="WP_010017754.1">
    <property type="nucleotide sequence ID" value="NZ_CAUZLK010000002.1"/>
</dbReference>
<dbReference type="GeneID" id="89536904"/>
<protein>
    <submittedName>
        <fullName evidence="2">Uncharacterized protein</fullName>
    </submittedName>
</protein>
<evidence type="ECO:0000313" key="3">
    <source>
        <dbReference type="Proteomes" id="UP001314261"/>
    </source>
</evidence>
<accession>A0ABN9YWE2</accession>
<dbReference type="EMBL" id="CAUZLR010000005">
    <property type="protein sequence ID" value="CAK1240883.1"/>
    <property type="molecule type" value="Genomic_DNA"/>
</dbReference>
<name>A0ABN9YWE2_9LACO</name>
<evidence type="ECO:0000256" key="1">
    <source>
        <dbReference type="SAM" id="MobiDB-lite"/>
    </source>
</evidence>
<evidence type="ECO:0000313" key="2">
    <source>
        <dbReference type="EMBL" id="CAK1240883.1"/>
    </source>
</evidence>
<dbReference type="Proteomes" id="UP001314261">
    <property type="component" value="Unassembled WGS sequence"/>
</dbReference>
<comment type="caution">
    <text evidence="2">The sequence shown here is derived from an EMBL/GenBank/DDBJ whole genome shotgun (WGS) entry which is preliminary data.</text>
</comment>
<sequence>MATERDGLKENRESFKKAEVKEVRDKAEEQHEHQDAAVEHAKHKDARYDNEAFEAEKKEYEG</sequence>
<gene>
    <name evidence="2" type="ORF">R54839_PPFHFPJH_00888</name>
</gene>
<organism evidence="2 3">
    <name type="scientific">Fructobacillus fructosus</name>
    <dbReference type="NCBI Taxonomy" id="1631"/>
    <lineage>
        <taxon>Bacteria</taxon>
        <taxon>Bacillati</taxon>
        <taxon>Bacillota</taxon>
        <taxon>Bacilli</taxon>
        <taxon>Lactobacillales</taxon>
        <taxon>Lactobacillaceae</taxon>
        <taxon>Fructobacillus</taxon>
    </lineage>
</organism>
<keyword evidence="3" id="KW-1185">Reference proteome</keyword>